<dbReference type="EMBL" id="MU970197">
    <property type="protein sequence ID" value="KAK9319344.1"/>
    <property type="molecule type" value="Genomic_DNA"/>
</dbReference>
<gene>
    <name evidence="1" type="ORF">V1517DRAFT_376584</name>
</gene>
<protein>
    <submittedName>
        <fullName evidence="1">Uncharacterized protein</fullName>
    </submittedName>
</protein>
<keyword evidence="2" id="KW-1185">Reference proteome</keyword>
<sequence>MLSMAKFSKVAAMLAMFGLSLSESNITDDTYFYGQSEPVYPSPIGTGNGDWEVAYGRAAALVAQMTVEEKHNLTYGVPSPNGCGVLTADFTSESLLPVGMPYNLSEPHVAVNALDPAAKPVIFDSAVEGHILVKNVKNALPLKAARMISVFGYDAKLPDQNMPDTAPVSPWVVGWPTPNDPPPKP</sequence>
<evidence type="ECO:0000313" key="2">
    <source>
        <dbReference type="Proteomes" id="UP001489719"/>
    </source>
</evidence>
<evidence type="ECO:0000313" key="1">
    <source>
        <dbReference type="EMBL" id="KAK9319344.1"/>
    </source>
</evidence>
<organism evidence="1 2">
    <name type="scientific">Lipomyces orientalis</name>
    <dbReference type="NCBI Taxonomy" id="1233043"/>
    <lineage>
        <taxon>Eukaryota</taxon>
        <taxon>Fungi</taxon>
        <taxon>Dikarya</taxon>
        <taxon>Ascomycota</taxon>
        <taxon>Saccharomycotina</taxon>
        <taxon>Lipomycetes</taxon>
        <taxon>Lipomycetales</taxon>
        <taxon>Lipomycetaceae</taxon>
        <taxon>Lipomyces</taxon>
    </lineage>
</organism>
<name>A0ACC3TE15_9ASCO</name>
<reference evidence="2" key="1">
    <citation type="journal article" date="2024" name="Front. Bioeng. Biotechnol.">
        <title>Genome-scale model development and genomic sequencing of the oleaginous clade Lipomyces.</title>
        <authorList>
            <person name="Czajka J.J."/>
            <person name="Han Y."/>
            <person name="Kim J."/>
            <person name="Mondo S.J."/>
            <person name="Hofstad B.A."/>
            <person name="Robles A."/>
            <person name="Haridas S."/>
            <person name="Riley R."/>
            <person name="LaButti K."/>
            <person name="Pangilinan J."/>
            <person name="Andreopoulos W."/>
            <person name="Lipzen A."/>
            <person name="Yan J."/>
            <person name="Wang M."/>
            <person name="Ng V."/>
            <person name="Grigoriev I.V."/>
            <person name="Spatafora J.W."/>
            <person name="Magnuson J.K."/>
            <person name="Baker S.E."/>
            <person name="Pomraning K.R."/>
        </authorList>
    </citation>
    <scope>NUCLEOTIDE SEQUENCE [LARGE SCALE GENOMIC DNA]</scope>
    <source>
        <strain evidence="2">CBS 10300</strain>
    </source>
</reference>
<comment type="caution">
    <text evidence="1">The sequence shown here is derived from an EMBL/GenBank/DDBJ whole genome shotgun (WGS) entry which is preliminary data.</text>
</comment>
<accession>A0ACC3TE15</accession>
<dbReference type="Proteomes" id="UP001489719">
    <property type="component" value="Unassembled WGS sequence"/>
</dbReference>
<proteinExistence type="predicted"/>